<reference evidence="2 3" key="1">
    <citation type="journal article" date="2019" name="Sci. Rep.">
        <title>Orb-weaving spider Araneus ventricosus genome elucidates the spidroin gene catalogue.</title>
        <authorList>
            <person name="Kono N."/>
            <person name="Nakamura H."/>
            <person name="Ohtoshi R."/>
            <person name="Moran D.A.P."/>
            <person name="Shinohara A."/>
            <person name="Yoshida Y."/>
            <person name="Fujiwara M."/>
            <person name="Mori M."/>
            <person name="Tomita M."/>
            <person name="Arakawa K."/>
        </authorList>
    </citation>
    <scope>NUCLEOTIDE SEQUENCE [LARGE SCALE GENOMIC DNA]</scope>
</reference>
<comment type="caution">
    <text evidence="2">The sequence shown here is derived from an EMBL/GenBank/DDBJ whole genome shotgun (WGS) entry which is preliminary data.</text>
</comment>
<protein>
    <submittedName>
        <fullName evidence="2">Uncharacterized protein</fullName>
    </submittedName>
</protein>
<evidence type="ECO:0000256" key="1">
    <source>
        <dbReference type="SAM" id="MobiDB-lite"/>
    </source>
</evidence>
<feature type="compositionally biased region" description="Basic and acidic residues" evidence="1">
    <location>
        <begin position="66"/>
        <end position="105"/>
    </location>
</feature>
<evidence type="ECO:0000313" key="2">
    <source>
        <dbReference type="EMBL" id="GBO28828.1"/>
    </source>
</evidence>
<feature type="region of interest" description="Disordered" evidence="1">
    <location>
        <begin position="50"/>
        <end position="111"/>
    </location>
</feature>
<accession>A0A4Y2VWT7</accession>
<dbReference type="AlphaFoldDB" id="A0A4Y2VWT7"/>
<gene>
    <name evidence="2" type="ORF">AVEN_96233_1</name>
</gene>
<proteinExistence type="predicted"/>
<keyword evidence="3" id="KW-1185">Reference proteome</keyword>
<dbReference type="EMBL" id="BGPR01051923">
    <property type="protein sequence ID" value="GBO28828.1"/>
    <property type="molecule type" value="Genomic_DNA"/>
</dbReference>
<organism evidence="2 3">
    <name type="scientific">Araneus ventricosus</name>
    <name type="common">Orbweaver spider</name>
    <name type="synonym">Epeira ventricosa</name>
    <dbReference type="NCBI Taxonomy" id="182803"/>
    <lineage>
        <taxon>Eukaryota</taxon>
        <taxon>Metazoa</taxon>
        <taxon>Ecdysozoa</taxon>
        <taxon>Arthropoda</taxon>
        <taxon>Chelicerata</taxon>
        <taxon>Arachnida</taxon>
        <taxon>Araneae</taxon>
        <taxon>Araneomorphae</taxon>
        <taxon>Entelegynae</taxon>
        <taxon>Araneoidea</taxon>
        <taxon>Araneidae</taxon>
        <taxon>Araneus</taxon>
    </lineage>
</organism>
<feature type="compositionally biased region" description="Polar residues" evidence="1">
    <location>
        <begin position="55"/>
        <end position="64"/>
    </location>
</feature>
<sequence length="111" mass="12184">MPGIIHRKFAVAVASCIVGFGTRESQVRNPRITGSGPEDHLFESEDHRFGIRGSQAGTRDQAGSESEDHRFGTRGSQVRDPRITGSGYEDHRFGTPGSKVRDPIPCKRIHA</sequence>
<evidence type="ECO:0000313" key="3">
    <source>
        <dbReference type="Proteomes" id="UP000499080"/>
    </source>
</evidence>
<name>A0A4Y2VWT7_ARAVE</name>
<dbReference type="Proteomes" id="UP000499080">
    <property type="component" value="Unassembled WGS sequence"/>
</dbReference>